<sequence>MKKLLDIINTVLANRQKQTIESIAPESSLRNDLGFDSLDLAELTVRIEVEYDVDIFEDGVVTTVGEILEKIN</sequence>
<dbReference type="SUPFAM" id="SSF47336">
    <property type="entry name" value="ACP-like"/>
    <property type="match status" value="1"/>
</dbReference>
<gene>
    <name evidence="4" type="ORF">H8S77_23135</name>
</gene>
<feature type="domain" description="Carrier" evidence="3">
    <location>
        <begin position="1"/>
        <end position="72"/>
    </location>
</feature>
<dbReference type="InterPro" id="IPR006162">
    <property type="entry name" value="Ppantetheine_attach_site"/>
</dbReference>
<dbReference type="PROSITE" id="PS50075">
    <property type="entry name" value="CARRIER"/>
    <property type="match status" value="1"/>
</dbReference>
<keyword evidence="5" id="KW-1185">Reference proteome</keyword>
<protein>
    <submittedName>
        <fullName evidence="4">Acyl carrier protein</fullName>
    </submittedName>
</protein>
<proteinExistence type="predicted"/>
<name>A0ABR7E9Q2_9BACT</name>
<accession>A0ABR7E9Q2</accession>
<dbReference type="Pfam" id="PF00550">
    <property type="entry name" value="PP-binding"/>
    <property type="match status" value="1"/>
</dbReference>
<dbReference type="Gene3D" id="1.10.1200.10">
    <property type="entry name" value="ACP-like"/>
    <property type="match status" value="1"/>
</dbReference>
<evidence type="ECO:0000313" key="5">
    <source>
        <dbReference type="Proteomes" id="UP000644010"/>
    </source>
</evidence>
<keyword evidence="2" id="KW-0597">Phosphoprotein</keyword>
<comment type="caution">
    <text evidence="4">The sequence shown here is derived from an EMBL/GenBank/DDBJ whole genome shotgun (WGS) entry which is preliminary data.</text>
</comment>
<evidence type="ECO:0000313" key="4">
    <source>
        <dbReference type="EMBL" id="MBC5645774.1"/>
    </source>
</evidence>
<dbReference type="InterPro" id="IPR036736">
    <property type="entry name" value="ACP-like_sf"/>
</dbReference>
<dbReference type="Proteomes" id="UP000644010">
    <property type="component" value="Unassembled WGS sequence"/>
</dbReference>
<dbReference type="RefSeq" id="WP_186961386.1">
    <property type="nucleotide sequence ID" value="NZ_JACOOI010000037.1"/>
</dbReference>
<organism evidence="4 5">
    <name type="scientific">Parabacteroides segnis</name>
    <dbReference type="NCBI Taxonomy" id="2763058"/>
    <lineage>
        <taxon>Bacteria</taxon>
        <taxon>Pseudomonadati</taxon>
        <taxon>Bacteroidota</taxon>
        <taxon>Bacteroidia</taxon>
        <taxon>Bacteroidales</taxon>
        <taxon>Tannerellaceae</taxon>
        <taxon>Parabacteroides</taxon>
    </lineage>
</organism>
<dbReference type="InterPro" id="IPR009081">
    <property type="entry name" value="PP-bd_ACP"/>
</dbReference>
<evidence type="ECO:0000256" key="1">
    <source>
        <dbReference type="ARBA" id="ARBA00022450"/>
    </source>
</evidence>
<keyword evidence="1" id="KW-0596">Phosphopantetheine</keyword>
<dbReference type="EMBL" id="JACOOI010000037">
    <property type="protein sequence ID" value="MBC5645774.1"/>
    <property type="molecule type" value="Genomic_DNA"/>
</dbReference>
<dbReference type="PROSITE" id="PS00012">
    <property type="entry name" value="PHOSPHOPANTETHEINE"/>
    <property type="match status" value="1"/>
</dbReference>
<evidence type="ECO:0000256" key="2">
    <source>
        <dbReference type="ARBA" id="ARBA00022553"/>
    </source>
</evidence>
<reference evidence="4 5" key="1">
    <citation type="submission" date="2020-08" db="EMBL/GenBank/DDBJ databases">
        <title>Genome public.</title>
        <authorList>
            <person name="Liu C."/>
            <person name="Sun Q."/>
        </authorList>
    </citation>
    <scope>NUCLEOTIDE SEQUENCE [LARGE SCALE GENOMIC DNA]</scope>
    <source>
        <strain evidence="4 5">BX2</strain>
    </source>
</reference>
<evidence type="ECO:0000259" key="3">
    <source>
        <dbReference type="PROSITE" id="PS50075"/>
    </source>
</evidence>